<organism evidence="15 16">
    <name type="scientific">Aquariibacter lacus</name>
    <dbReference type="NCBI Taxonomy" id="2801332"/>
    <lineage>
        <taxon>Bacteria</taxon>
        <taxon>Pseudomonadati</taxon>
        <taxon>Pseudomonadota</taxon>
        <taxon>Betaproteobacteria</taxon>
        <taxon>Burkholderiales</taxon>
        <taxon>Sphaerotilaceae</taxon>
        <taxon>Aquariibacter</taxon>
    </lineage>
</organism>
<accession>A0A9X0XK50</accession>
<dbReference type="Pfam" id="PF08447">
    <property type="entry name" value="PAS_3"/>
    <property type="match status" value="1"/>
</dbReference>
<dbReference type="InterPro" id="IPR004090">
    <property type="entry name" value="Chemotax_Me-accpt_rcpt"/>
</dbReference>
<dbReference type="PRINTS" id="PR00260">
    <property type="entry name" value="CHEMTRNSDUCR"/>
</dbReference>
<dbReference type="InterPro" id="IPR035965">
    <property type="entry name" value="PAS-like_dom_sf"/>
</dbReference>
<keyword evidence="4" id="KW-0145">Chemotaxis</keyword>
<dbReference type="SMART" id="SM00283">
    <property type="entry name" value="MA"/>
    <property type="match status" value="1"/>
</dbReference>
<keyword evidence="8 11" id="KW-0472">Membrane</keyword>
<evidence type="ECO:0000313" key="16">
    <source>
        <dbReference type="Proteomes" id="UP000643207"/>
    </source>
</evidence>
<proteinExistence type="inferred from homology"/>
<evidence type="ECO:0000256" key="4">
    <source>
        <dbReference type="ARBA" id="ARBA00022500"/>
    </source>
</evidence>
<dbReference type="CDD" id="cd11386">
    <property type="entry name" value="MCP_signal"/>
    <property type="match status" value="1"/>
</dbReference>
<dbReference type="AlphaFoldDB" id="A0A9X0XK50"/>
<evidence type="ECO:0000256" key="11">
    <source>
        <dbReference type="SAM" id="Phobius"/>
    </source>
</evidence>
<keyword evidence="10" id="KW-0807">Transducer</keyword>
<dbReference type="GO" id="GO:0007165">
    <property type="term" value="P:signal transduction"/>
    <property type="evidence" value="ECO:0007669"/>
    <property type="project" value="UniProtKB-KW"/>
</dbReference>
<dbReference type="InterPro" id="IPR003660">
    <property type="entry name" value="HAMP_dom"/>
</dbReference>
<dbReference type="Proteomes" id="UP000643207">
    <property type="component" value="Unassembled WGS sequence"/>
</dbReference>
<evidence type="ECO:0000256" key="10">
    <source>
        <dbReference type="PROSITE-ProRule" id="PRU00284"/>
    </source>
</evidence>
<gene>
    <name evidence="15" type="ORF">JI742_13665</name>
</gene>
<evidence type="ECO:0000256" key="6">
    <source>
        <dbReference type="ARBA" id="ARBA00022692"/>
    </source>
</evidence>
<keyword evidence="6 11" id="KW-0812">Transmembrane</keyword>
<dbReference type="PROSITE" id="PS50112">
    <property type="entry name" value="PAS"/>
    <property type="match status" value="1"/>
</dbReference>
<evidence type="ECO:0000256" key="9">
    <source>
        <dbReference type="ARBA" id="ARBA00029447"/>
    </source>
</evidence>
<keyword evidence="7 11" id="KW-1133">Transmembrane helix</keyword>
<evidence type="ECO:0000313" key="15">
    <source>
        <dbReference type="EMBL" id="MBL0720935.1"/>
    </source>
</evidence>
<dbReference type="Gene3D" id="3.30.450.20">
    <property type="entry name" value="PAS domain"/>
    <property type="match status" value="1"/>
</dbReference>
<dbReference type="Gene3D" id="1.10.287.950">
    <property type="entry name" value="Methyl-accepting chemotaxis protein"/>
    <property type="match status" value="1"/>
</dbReference>
<dbReference type="GO" id="GO:0004888">
    <property type="term" value="F:transmembrane signaling receptor activity"/>
    <property type="evidence" value="ECO:0007669"/>
    <property type="project" value="InterPro"/>
</dbReference>
<dbReference type="SMART" id="SM00304">
    <property type="entry name" value="HAMP"/>
    <property type="match status" value="1"/>
</dbReference>
<dbReference type="Pfam" id="PF00672">
    <property type="entry name" value="HAMP"/>
    <property type="match status" value="1"/>
</dbReference>
<dbReference type="FunFam" id="3.30.450.20:FF:000046">
    <property type="entry name" value="Aerotaxis sensor receptor"/>
    <property type="match status" value="1"/>
</dbReference>
<reference evidence="15 16" key="1">
    <citation type="submission" date="2021-01" db="EMBL/GenBank/DDBJ databases">
        <title>Piscinibacter sp. Jin2 Genome sequencing and assembly.</title>
        <authorList>
            <person name="Kim I."/>
        </authorList>
    </citation>
    <scope>NUCLEOTIDE SEQUENCE [LARGE SCALE GENOMIC DNA]</scope>
    <source>
        <strain evidence="15 16">Jin2</strain>
    </source>
</reference>
<feature type="domain" description="HAMP" evidence="14">
    <location>
        <begin position="214"/>
        <end position="266"/>
    </location>
</feature>
<dbReference type="SUPFAM" id="SSF58104">
    <property type="entry name" value="Methyl-accepting chemotaxis protein (MCP) signaling domain"/>
    <property type="match status" value="1"/>
</dbReference>
<dbReference type="GO" id="GO:0005886">
    <property type="term" value="C:plasma membrane"/>
    <property type="evidence" value="ECO:0007669"/>
    <property type="project" value="UniProtKB-SubCell"/>
</dbReference>
<keyword evidence="16" id="KW-1185">Reference proteome</keyword>
<dbReference type="FunFam" id="1.10.287.950:FF:000001">
    <property type="entry name" value="Methyl-accepting chemotaxis sensory transducer"/>
    <property type="match status" value="1"/>
</dbReference>
<evidence type="ECO:0000256" key="1">
    <source>
        <dbReference type="ARBA" id="ARBA00004429"/>
    </source>
</evidence>
<evidence type="ECO:0000256" key="7">
    <source>
        <dbReference type="ARBA" id="ARBA00022989"/>
    </source>
</evidence>
<dbReference type="InterPro" id="IPR051310">
    <property type="entry name" value="MCP_chemotaxis"/>
</dbReference>
<sequence length="518" mass="55388">MRQNLPVTQREYDFPADATLMSSTDTQSHITYANEAFIKVSGFERDEILGQPHNMVRHPDMPREAFADMWKTLQSGQSWTALVKNRRKDGDHYWVRANATPVVRGGRMVGYMSVRTRPSRDEVGQAEATYRAFREGRAGSRVFHRGLIVHRGLMAWRSVGQTLPIAWRLALPLMLISTLALLAAHGFGLDGGGMLGLAGVLALGTALKIWVLNAQIVRPLRQVLAQAQSVAAGQAGQNLHFNRIDEIGMLMRAINQAGLNLKSLVDDVGEQVGGVRRASDEIASGNGDLSTRTEQAAAQLQQTAASMSQMTATVRNNTETAHNATRLAAEASGAASRGGEVVGRVVDTMSDISSSSRRIGDIIGTIDGIAFQTNILALNAAVEAARAGEQGRGFAVVASEVRSLAQRSAEAAKEIKQLIQASVETVEAGSSLVDDAGRAMSDIVDRVSQVTKLISHISQASSEQNAGIDQVNTAVSQLDDATQQNASLVQQSSEAAASLQTQAQRLTEAIAVFKTVAA</sequence>
<dbReference type="NCBIfam" id="TIGR00229">
    <property type="entry name" value="sensory_box"/>
    <property type="match status" value="1"/>
</dbReference>
<dbReference type="PANTHER" id="PTHR43531">
    <property type="entry name" value="PROTEIN ICFG"/>
    <property type="match status" value="1"/>
</dbReference>
<dbReference type="PROSITE" id="PS50885">
    <property type="entry name" value="HAMP"/>
    <property type="match status" value="1"/>
</dbReference>
<feature type="domain" description="PAS" evidence="13">
    <location>
        <begin position="25"/>
        <end position="60"/>
    </location>
</feature>
<keyword evidence="2" id="KW-1003">Cell membrane</keyword>
<dbReference type="InterPro" id="IPR013655">
    <property type="entry name" value="PAS_fold_3"/>
</dbReference>
<evidence type="ECO:0000259" key="14">
    <source>
        <dbReference type="PROSITE" id="PS50885"/>
    </source>
</evidence>
<dbReference type="CDD" id="cd00130">
    <property type="entry name" value="PAS"/>
    <property type="match status" value="1"/>
</dbReference>
<dbReference type="GO" id="GO:0052131">
    <property type="term" value="P:positive aerotaxis"/>
    <property type="evidence" value="ECO:0007669"/>
    <property type="project" value="UniProtKB-ARBA"/>
</dbReference>
<dbReference type="InterPro" id="IPR004089">
    <property type="entry name" value="MCPsignal_dom"/>
</dbReference>
<evidence type="ECO:0000256" key="5">
    <source>
        <dbReference type="ARBA" id="ARBA00022519"/>
    </source>
</evidence>
<comment type="subcellular location">
    <subcellularLocation>
        <location evidence="1">Cell inner membrane</location>
        <topology evidence="1">Multi-pass membrane protein</topology>
    </subcellularLocation>
</comment>
<comment type="caution">
    <text evidence="15">The sequence shown here is derived from an EMBL/GenBank/DDBJ whole genome shotgun (WGS) entry which is preliminary data.</text>
</comment>
<dbReference type="InterPro" id="IPR000014">
    <property type="entry name" value="PAS"/>
</dbReference>
<keyword evidence="3" id="KW-0488">Methylation</keyword>
<evidence type="ECO:0000256" key="3">
    <source>
        <dbReference type="ARBA" id="ARBA00022481"/>
    </source>
</evidence>
<dbReference type="PANTHER" id="PTHR43531:SF7">
    <property type="entry name" value="AEROTAXIS RECEPTOR"/>
    <property type="match status" value="1"/>
</dbReference>
<keyword evidence="5" id="KW-0997">Cell inner membrane</keyword>
<dbReference type="CDD" id="cd06225">
    <property type="entry name" value="HAMP"/>
    <property type="match status" value="1"/>
</dbReference>
<protein>
    <submittedName>
        <fullName evidence="15">PAS domain-containing protein</fullName>
    </submittedName>
</protein>
<comment type="similarity">
    <text evidence="9">Belongs to the methyl-accepting chemotaxis (MCP) protein family.</text>
</comment>
<feature type="domain" description="Methyl-accepting transducer" evidence="12">
    <location>
        <begin position="271"/>
        <end position="500"/>
    </location>
</feature>
<evidence type="ECO:0000256" key="8">
    <source>
        <dbReference type="ARBA" id="ARBA00023136"/>
    </source>
</evidence>
<evidence type="ECO:0000259" key="13">
    <source>
        <dbReference type="PROSITE" id="PS50112"/>
    </source>
</evidence>
<dbReference type="SUPFAM" id="SSF55785">
    <property type="entry name" value="PYP-like sensor domain (PAS domain)"/>
    <property type="match status" value="1"/>
</dbReference>
<dbReference type="EMBL" id="JAERRA010000003">
    <property type="protein sequence ID" value="MBL0720935.1"/>
    <property type="molecule type" value="Genomic_DNA"/>
</dbReference>
<dbReference type="PROSITE" id="PS50111">
    <property type="entry name" value="CHEMOTAXIS_TRANSDUC_2"/>
    <property type="match status" value="1"/>
</dbReference>
<evidence type="ECO:0000256" key="2">
    <source>
        <dbReference type="ARBA" id="ARBA00022475"/>
    </source>
</evidence>
<name>A0A9X0XK50_9BURK</name>
<feature type="transmembrane region" description="Helical" evidence="11">
    <location>
        <begin position="165"/>
        <end position="187"/>
    </location>
</feature>
<dbReference type="RefSeq" id="WP_201828041.1">
    <property type="nucleotide sequence ID" value="NZ_JAERRA010000003.1"/>
</dbReference>
<dbReference type="Pfam" id="PF00015">
    <property type="entry name" value="MCPsignal"/>
    <property type="match status" value="1"/>
</dbReference>
<feature type="transmembrane region" description="Helical" evidence="11">
    <location>
        <begin position="193"/>
        <end position="212"/>
    </location>
</feature>
<evidence type="ECO:0000259" key="12">
    <source>
        <dbReference type="PROSITE" id="PS50111"/>
    </source>
</evidence>